<dbReference type="NCBIfam" id="TIGR00976">
    <property type="entry name" value="CocE_NonD"/>
    <property type="match status" value="1"/>
</dbReference>
<evidence type="ECO:0000256" key="1">
    <source>
        <dbReference type="ARBA" id="ARBA00022801"/>
    </source>
</evidence>
<name>A0A9J7BS42_9BACT</name>
<dbReference type="KEGG" id="orp:MOP44_07075"/>
<dbReference type="InterPro" id="IPR008979">
    <property type="entry name" value="Galactose-bd-like_sf"/>
</dbReference>
<dbReference type="Gene3D" id="2.60.120.260">
    <property type="entry name" value="Galactose-binding domain-like"/>
    <property type="match status" value="1"/>
</dbReference>
<accession>A0A9J7BS42</accession>
<keyword evidence="5" id="KW-1185">Reference proteome</keyword>
<dbReference type="InterPro" id="IPR013736">
    <property type="entry name" value="Xaa-Pro_dipept_C"/>
</dbReference>
<dbReference type="Pfam" id="PF02129">
    <property type="entry name" value="Peptidase_S15"/>
    <property type="match status" value="1"/>
</dbReference>
<protein>
    <submittedName>
        <fullName evidence="4">CocE/NonD family hydrolase</fullName>
    </submittedName>
</protein>
<proteinExistence type="predicted"/>
<dbReference type="SMART" id="SM00939">
    <property type="entry name" value="PepX_C"/>
    <property type="match status" value="1"/>
</dbReference>
<dbReference type="InterPro" id="IPR005674">
    <property type="entry name" value="CocE/Ser_esterase"/>
</dbReference>
<keyword evidence="1 4" id="KW-0378">Hydrolase</keyword>
<dbReference type="SUPFAM" id="SSF49785">
    <property type="entry name" value="Galactose-binding domain-like"/>
    <property type="match status" value="1"/>
</dbReference>
<feature type="chain" id="PRO_5039936671" evidence="2">
    <location>
        <begin position="29"/>
        <end position="718"/>
    </location>
</feature>
<reference evidence="4" key="1">
    <citation type="submission" date="2021-04" db="EMBL/GenBank/DDBJ databases">
        <title>Phylogenetic analysis of Acidobacteriaceae.</title>
        <authorList>
            <person name="Qiu L."/>
            <person name="Zhang Q."/>
        </authorList>
    </citation>
    <scope>NUCLEOTIDE SEQUENCE</scope>
    <source>
        <strain evidence="4">DSM 25168</strain>
    </source>
</reference>
<dbReference type="GO" id="GO:0008239">
    <property type="term" value="F:dipeptidyl-peptidase activity"/>
    <property type="evidence" value="ECO:0007669"/>
    <property type="project" value="InterPro"/>
</dbReference>
<dbReference type="RefSeq" id="WP_260795291.1">
    <property type="nucleotide sequence ID" value="NZ_CP093313.1"/>
</dbReference>
<dbReference type="Pfam" id="PF08530">
    <property type="entry name" value="PepX_C"/>
    <property type="match status" value="1"/>
</dbReference>
<dbReference type="Gene3D" id="1.10.3020.10">
    <property type="entry name" value="alpha-amino acid ester hydrolase ( Helical cap domain)"/>
    <property type="match status" value="1"/>
</dbReference>
<dbReference type="SUPFAM" id="SSF53474">
    <property type="entry name" value="alpha/beta-Hydrolases"/>
    <property type="match status" value="1"/>
</dbReference>
<dbReference type="Proteomes" id="UP001059380">
    <property type="component" value="Chromosome"/>
</dbReference>
<evidence type="ECO:0000313" key="4">
    <source>
        <dbReference type="EMBL" id="UWZ85700.1"/>
    </source>
</evidence>
<dbReference type="AlphaFoldDB" id="A0A9J7BS42"/>
<sequence>MLRSRFAIFVLGTALVGAAASMPLPAAAAAHQQSESQLQKLSGEYTSAEFPDTPVSFYVQNGNLTFESERDVPTELKTISATEFAIPDSKATYRFTVDASGRGASVINSRDVTEVFKRTGEAVKHVFHDYVRTEAMIPMRDGVKLHAVILKPSDMKDPLPFLIQRTPYGVDGTSRGFFFAARPELARDGYIYVGEDIRGRFKSEGEFVMSRPMADHKDPKAVDESTDAYDTVEWLLKNVPGNNGRAGFVGTSYPGFLAMAAGIDPHPATKCVSPQAPMIDVWMGDDFFHNGAFRQTYGYDYVKAMESSKETSEVDYGKKDGKPVDGYDYFLSRGSFEEDLKQSGSKELPTWKLFLEHPAYDSTWSSRGVEHHLNEVQVPVLSVGGYYDQEDMWGPQSEYNSLEPHDDKHENFLVLGPWRHGYWSSSSRHLGNVQYGEPIGKEFRRDIEAKFFGHYLKDESGFNLEDTASFQTGSNKWMRYGHFPPEGSQPTALHLRGDGNLSWGDVKTPAKTAYTSDPANPVPYRHRPIQPTYGEGSEWFNWLTEDQRFVADRKDVATWKIPVKKDLVATGEVIADIFASTTGTDGDLVVKLIDQYPDDDSDPKMRGYQLMTNEEIFRGRYIDGFNRPRAIRAGDIREFKWSLHDVDHVFKAGHTIVVQVQSTWFPLYDRNPQTYVPNIMTAKPADYKAATITIYSDKDHDSSLQVPLMNQCDAVECF</sequence>
<keyword evidence="2" id="KW-0732">Signal</keyword>
<dbReference type="InterPro" id="IPR029058">
    <property type="entry name" value="AB_hydrolase_fold"/>
</dbReference>
<dbReference type="InterPro" id="IPR000383">
    <property type="entry name" value="Xaa-Pro-like_dom"/>
</dbReference>
<gene>
    <name evidence="4" type="ORF">MOP44_07075</name>
</gene>
<dbReference type="EMBL" id="CP093313">
    <property type="protein sequence ID" value="UWZ85700.1"/>
    <property type="molecule type" value="Genomic_DNA"/>
</dbReference>
<organism evidence="4 5">
    <name type="scientific">Occallatibacter riparius</name>
    <dbReference type="NCBI Taxonomy" id="1002689"/>
    <lineage>
        <taxon>Bacteria</taxon>
        <taxon>Pseudomonadati</taxon>
        <taxon>Acidobacteriota</taxon>
        <taxon>Terriglobia</taxon>
        <taxon>Terriglobales</taxon>
        <taxon>Acidobacteriaceae</taxon>
        <taxon>Occallatibacter</taxon>
    </lineage>
</organism>
<evidence type="ECO:0000256" key="2">
    <source>
        <dbReference type="SAM" id="SignalP"/>
    </source>
</evidence>
<evidence type="ECO:0000313" key="5">
    <source>
        <dbReference type="Proteomes" id="UP001059380"/>
    </source>
</evidence>
<feature type="domain" description="Xaa-Pro dipeptidyl-peptidase C-terminal" evidence="3">
    <location>
        <begin position="449"/>
        <end position="705"/>
    </location>
</feature>
<feature type="signal peptide" evidence="2">
    <location>
        <begin position="1"/>
        <end position="28"/>
    </location>
</feature>
<evidence type="ECO:0000259" key="3">
    <source>
        <dbReference type="SMART" id="SM00939"/>
    </source>
</evidence>
<dbReference type="Gene3D" id="3.40.50.1820">
    <property type="entry name" value="alpha/beta hydrolase"/>
    <property type="match status" value="1"/>
</dbReference>